<reference evidence="3 4" key="1">
    <citation type="submission" date="2009-08" db="EMBL/GenBank/DDBJ databases">
        <title>The Genome Sequence of Spizellomyces punctatus strain DAOM BR117.</title>
        <authorList>
            <consortium name="The Broad Institute Genome Sequencing Platform"/>
            <person name="Russ C."/>
            <person name="Cuomo C."/>
            <person name="Shea T."/>
            <person name="Young S.K."/>
            <person name="Zeng Q."/>
            <person name="Koehrsen M."/>
            <person name="Haas B."/>
            <person name="Borodovsky M."/>
            <person name="Guigo R."/>
            <person name="Alvarado L."/>
            <person name="Berlin A."/>
            <person name="Bochicchio J."/>
            <person name="Borenstein D."/>
            <person name="Chapman S."/>
            <person name="Chen Z."/>
            <person name="Engels R."/>
            <person name="Freedman E."/>
            <person name="Gellesch M."/>
            <person name="Goldberg J."/>
            <person name="Griggs A."/>
            <person name="Gujja S."/>
            <person name="Heiman D."/>
            <person name="Hepburn T."/>
            <person name="Howarth C."/>
            <person name="Jen D."/>
            <person name="Larson L."/>
            <person name="Lewis B."/>
            <person name="Mehta T."/>
            <person name="Park D."/>
            <person name="Pearson M."/>
            <person name="Roberts A."/>
            <person name="Saif S."/>
            <person name="Shenoy N."/>
            <person name="Sisk P."/>
            <person name="Stolte C."/>
            <person name="Sykes S."/>
            <person name="Thomson T."/>
            <person name="Walk T."/>
            <person name="White J."/>
            <person name="Yandava C."/>
            <person name="Burger G."/>
            <person name="Gray M.W."/>
            <person name="Holland P.W.H."/>
            <person name="King N."/>
            <person name="Lang F.B.F."/>
            <person name="Roger A.J."/>
            <person name="Ruiz-Trillo I."/>
            <person name="Lander E."/>
            <person name="Nusbaum C."/>
        </authorList>
    </citation>
    <scope>NUCLEOTIDE SEQUENCE [LARGE SCALE GENOMIC DNA]</scope>
    <source>
        <strain evidence="3 4">DAOM BR117</strain>
    </source>
</reference>
<proteinExistence type="predicted"/>
<evidence type="ECO:0000259" key="2">
    <source>
        <dbReference type="Pfam" id="PF10354"/>
    </source>
</evidence>
<dbReference type="AlphaFoldDB" id="A0A0L0HLX7"/>
<dbReference type="GO" id="GO:0070042">
    <property type="term" value="F:rRNA (uridine-N3-)-methyltransferase activity"/>
    <property type="evidence" value="ECO:0007669"/>
    <property type="project" value="InterPro"/>
</dbReference>
<dbReference type="RefSeq" id="XP_016609959.1">
    <property type="nucleotide sequence ID" value="XM_016750717.1"/>
</dbReference>
<feature type="domain" description="25S rRNA (uridine-N(3))-methyltransferase BMT5-like" evidence="2">
    <location>
        <begin position="40"/>
        <end position="193"/>
    </location>
</feature>
<dbReference type="OrthoDB" id="2173368at2759"/>
<dbReference type="GeneID" id="27686014"/>
<dbReference type="VEuPathDB" id="FungiDB:SPPG_02428"/>
<organism evidence="3 4">
    <name type="scientific">Spizellomyces punctatus (strain DAOM BR117)</name>
    <dbReference type="NCBI Taxonomy" id="645134"/>
    <lineage>
        <taxon>Eukaryota</taxon>
        <taxon>Fungi</taxon>
        <taxon>Fungi incertae sedis</taxon>
        <taxon>Chytridiomycota</taxon>
        <taxon>Chytridiomycota incertae sedis</taxon>
        <taxon>Chytridiomycetes</taxon>
        <taxon>Spizellomycetales</taxon>
        <taxon>Spizellomycetaceae</taxon>
        <taxon>Spizellomyces</taxon>
    </lineage>
</organism>
<feature type="region of interest" description="Disordered" evidence="1">
    <location>
        <begin position="276"/>
        <end position="296"/>
    </location>
</feature>
<feature type="compositionally biased region" description="Basic and acidic residues" evidence="1">
    <location>
        <begin position="279"/>
        <end position="288"/>
    </location>
</feature>
<dbReference type="InParanoid" id="A0A0L0HLX7"/>
<evidence type="ECO:0000313" key="4">
    <source>
        <dbReference type="Proteomes" id="UP000053201"/>
    </source>
</evidence>
<dbReference type="GO" id="GO:0070475">
    <property type="term" value="P:rRNA base methylation"/>
    <property type="evidence" value="ECO:0007669"/>
    <property type="project" value="InterPro"/>
</dbReference>
<dbReference type="Proteomes" id="UP000053201">
    <property type="component" value="Unassembled WGS sequence"/>
</dbReference>
<dbReference type="EMBL" id="KQ257453">
    <property type="protein sequence ID" value="KND01920.1"/>
    <property type="molecule type" value="Genomic_DNA"/>
</dbReference>
<evidence type="ECO:0000256" key="1">
    <source>
        <dbReference type="SAM" id="MobiDB-lite"/>
    </source>
</evidence>
<accession>A0A0L0HLX7</accession>
<keyword evidence="4" id="KW-1185">Reference proteome</keyword>
<dbReference type="Pfam" id="PF10354">
    <property type="entry name" value="BMT5-like"/>
    <property type="match status" value="1"/>
</dbReference>
<evidence type="ECO:0000313" key="3">
    <source>
        <dbReference type="EMBL" id="KND01920.1"/>
    </source>
</evidence>
<protein>
    <recommendedName>
        <fullName evidence="2">25S rRNA (uridine-N(3))-methyltransferase BMT5-like domain-containing protein</fullName>
    </recommendedName>
</protein>
<sequence>MSIKIEVLWGPEPEGKFITLPLASGRFQKILFDRSLPKVLIVGEGKNFTFTAAFVALRRSFENVITTTWPVLSPDWSEVVKTALSNAHRNQEFLAKSDLYDTTSFTVEEVYTRYGSIFGVSPSTGPTYIGNVNATELEEHDNIIHSHCENIFFQCPHDGQSGTQHLIVSFMSSAARVQKAGNYLFLGITKDGRYSNVYGLRELIETSAPNIGYRLEGVDDITIQKILHFGYRHQARRDEDDIHDRILAHHVTLVFHREDSSSSPVNANDLSDEFASRLNIREPQRRTGIEYSDDEG</sequence>
<name>A0A0L0HLX7_SPIPD</name>
<gene>
    <name evidence="3" type="ORF">SPPG_02428</name>
</gene>
<dbReference type="InterPro" id="IPR019446">
    <property type="entry name" value="BMT5-like"/>
</dbReference>